<feature type="compositionally biased region" description="Basic and acidic residues" evidence="1">
    <location>
        <begin position="81"/>
        <end position="101"/>
    </location>
</feature>
<dbReference type="Proteomes" id="UP000324767">
    <property type="component" value="Unassembled WGS sequence"/>
</dbReference>
<feature type="region of interest" description="Disordered" evidence="1">
    <location>
        <begin position="74"/>
        <end position="101"/>
    </location>
</feature>
<name>A0A5M8PQL9_9LECA</name>
<comment type="caution">
    <text evidence="2">The sequence shown here is derived from an EMBL/GenBank/DDBJ whole genome shotgun (WGS) entry which is preliminary data.</text>
</comment>
<organism evidence="2 3">
    <name type="scientific">Lasallia pustulata</name>
    <dbReference type="NCBI Taxonomy" id="136370"/>
    <lineage>
        <taxon>Eukaryota</taxon>
        <taxon>Fungi</taxon>
        <taxon>Dikarya</taxon>
        <taxon>Ascomycota</taxon>
        <taxon>Pezizomycotina</taxon>
        <taxon>Lecanoromycetes</taxon>
        <taxon>OSLEUM clade</taxon>
        <taxon>Umbilicariomycetidae</taxon>
        <taxon>Umbilicariales</taxon>
        <taxon>Umbilicariaceae</taxon>
        <taxon>Lasallia</taxon>
    </lineage>
</organism>
<proteinExistence type="predicted"/>
<evidence type="ECO:0000313" key="2">
    <source>
        <dbReference type="EMBL" id="KAA6411245.1"/>
    </source>
</evidence>
<protein>
    <submittedName>
        <fullName evidence="2">Uncharacterized protein</fullName>
    </submittedName>
</protein>
<dbReference type="AlphaFoldDB" id="A0A5M8PQL9"/>
<evidence type="ECO:0000313" key="3">
    <source>
        <dbReference type="Proteomes" id="UP000324767"/>
    </source>
</evidence>
<sequence>MALLKNHTQLKSRIHSKHQSTSFSTVIMCWAIVTWTCGHIEEGPVPHDYYQGYPDGCPGFIFYGNATENKCSSCETEDAETSSKEEASREEEASSKGEEEK</sequence>
<accession>A0A5M8PQL9</accession>
<reference evidence="2 3" key="1">
    <citation type="submission" date="2019-09" db="EMBL/GenBank/DDBJ databases">
        <title>The hologenome of the rock-dwelling lichen Lasallia pustulata.</title>
        <authorList>
            <person name="Greshake Tzovaras B."/>
            <person name="Segers F."/>
            <person name="Bicker A."/>
            <person name="Dal Grande F."/>
            <person name="Otte J."/>
            <person name="Hankeln T."/>
            <person name="Schmitt I."/>
            <person name="Ebersberger I."/>
        </authorList>
    </citation>
    <scope>NUCLEOTIDE SEQUENCE [LARGE SCALE GENOMIC DNA]</scope>
    <source>
        <strain evidence="2">A1-1</strain>
    </source>
</reference>
<gene>
    <name evidence="2" type="ORF">FRX48_04525</name>
</gene>
<dbReference type="EMBL" id="VXIT01000007">
    <property type="protein sequence ID" value="KAA6411245.1"/>
    <property type="molecule type" value="Genomic_DNA"/>
</dbReference>
<evidence type="ECO:0000256" key="1">
    <source>
        <dbReference type="SAM" id="MobiDB-lite"/>
    </source>
</evidence>